<dbReference type="PANTHER" id="PTHR39087:SF2">
    <property type="entry name" value="UPF0104 MEMBRANE PROTEIN MJ1595"/>
    <property type="match status" value="1"/>
</dbReference>
<dbReference type="Proteomes" id="UP000316921">
    <property type="component" value="Chromosome"/>
</dbReference>
<dbReference type="InterPro" id="IPR022791">
    <property type="entry name" value="L-PG_synthase/AglD"/>
</dbReference>
<comment type="subcellular location">
    <subcellularLocation>
        <location evidence="1">Cell membrane</location>
        <topology evidence="1">Multi-pass membrane protein</topology>
    </subcellularLocation>
</comment>
<feature type="transmembrane region" description="Helical" evidence="6">
    <location>
        <begin position="12"/>
        <end position="29"/>
    </location>
</feature>
<keyword evidence="2" id="KW-1003">Cell membrane</keyword>
<keyword evidence="5 6" id="KW-0472">Membrane</keyword>
<reference evidence="7 8" key="1">
    <citation type="submission" date="2019-02" db="EMBL/GenBank/DDBJ databases">
        <title>Deep-cultivation of Planctomycetes and their phenomic and genomic characterization uncovers novel biology.</title>
        <authorList>
            <person name="Wiegand S."/>
            <person name="Jogler M."/>
            <person name="Boedeker C."/>
            <person name="Pinto D."/>
            <person name="Vollmers J."/>
            <person name="Rivas-Marin E."/>
            <person name="Kohn T."/>
            <person name="Peeters S.H."/>
            <person name="Heuer A."/>
            <person name="Rast P."/>
            <person name="Oberbeckmann S."/>
            <person name="Bunk B."/>
            <person name="Jeske O."/>
            <person name="Meyerdierks A."/>
            <person name="Storesund J.E."/>
            <person name="Kallscheuer N."/>
            <person name="Luecker S."/>
            <person name="Lage O.M."/>
            <person name="Pohl T."/>
            <person name="Merkel B.J."/>
            <person name="Hornburger P."/>
            <person name="Mueller R.-W."/>
            <person name="Bruemmer F."/>
            <person name="Labrenz M."/>
            <person name="Spormann A.M."/>
            <person name="Op den Camp H."/>
            <person name="Overmann J."/>
            <person name="Amann R."/>
            <person name="Jetten M.S.M."/>
            <person name="Mascher T."/>
            <person name="Medema M.H."/>
            <person name="Devos D.P."/>
            <person name="Kaster A.-K."/>
            <person name="Ovreas L."/>
            <person name="Rohde M."/>
            <person name="Galperin M.Y."/>
            <person name="Jogler C."/>
        </authorList>
    </citation>
    <scope>NUCLEOTIDE SEQUENCE [LARGE SCALE GENOMIC DNA]</scope>
    <source>
        <strain evidence="7 8">Pla133</strain>
    </source>
</reference>
<evidence type="ECO:0000256" key="2">
    <source>
        <dbReference type="ARBA" id="ARBA00022475"/>
    </source>
</evidence>
<keyword evidence="3 6" id="KW-0812">Transmembrane</keyword>
<name>A0A518BJY7_9BACT</name>
<evidence type="ECO:0000256" key="5">
    <source>
        <dbReference type="ARBA" id="ARBA00023136"/>
    </source>
</evidence>
<dbReference type="RefSeq" id="WP_419192396.1">
    <property type="nucleotide sequence ID" value="NZ_CP036287.1"/>
</dbReference>
<evidence type="ECO:0000313" key="8">
    <source>
        <dbReference type="Proteomes" id="UP000316921"/>
    </source>
</evidence>
<dbReference type="Pfam" id="PF03706">
    <property type="entry name" value="LPG_synthase_TM"/>
    <property type="match status" value="1"/>
</dbReference>
<dbReference type="GO" id="GO:0005886">
    <property type="term" value="C:plasma membrane"/>
    <property type="evidence" value="ECO:0007669"/>
    <property type="project" value="UniProtKB-SubCell"/>
</dbReference>
<dbReference type="NCBIfam" id="TIGR00374">
    <property type="entry name" value="flippase-like domain"/>
    <property type="match status" value="1"/>
</dbReference>
<feature type="transmembrane region" description="Helical" evidence="6">
    <location>
        <begin position="41"/>
        <end position="59"/>
    </location>
</feature>
<dbReference type="PANTHER" id="PTHR39087">
    <property type="entry name" value="UPF0104 MEMBRANE PROTEIN MJ1595"/>
    <property type="match status" value="1"/>
</dbReference>
<evidence type="ECO:0000256" key="4">
    <source>
        <dbReference type="ARBA" id="ARBA00022989"/>
    </source>
</evidence>
<evidence type="ECO:0000256" key="1">
    <source>
        <dbReference type="ARBA" id="ARBA00004651"/>
    </source>
</evidence>
<feature type="transmembrane region" description="Helical" evidence="6">
    <location>
        <begin position="126"/>
        <end position="143"/>
    </location>
</feature>
<feature type="transmembrane region" description="Helical" evidence="6">
    <location>
        <begin position="207"/>
        <end position="232"/>
    </location>
</feature>
<feature type="transmembrane region" description="Helical" evidence="6">
    <location>
        <begin position="149"/>
        <end position="171"/>
    </location>
</feature>
<dbReference type="EMBL" id="CP036287">
    <property type="protein sequence ID" value="QDU67289.1"/>
    <property type="molecule type" value="Genomic_DNA"/>
</dbReference>
<evidence type="ECO:0000256" key="3">
    <source>
        <dbReference type="ARBA" id="ARBA00022692"/>
    </source>
</evidence>
<protein>
    <recommendedName>
        <fullName evidence="9">Flippase-like domain-containing protein</fullName>
    </recommendedName>
</protein>
<evidence type="ECO:0000313" key="7">
    <source>
        <dbReference type="EMBL" id="QDU67289.1"/>
    </source>
</evidence>
<evidence type="ECO:0000256" key="6">
    <source>
        <dbReference type="SAM" id="Phobius"/>
    </source>
</evidence>
<keyword evidence="8" id="KW-1185">Reference proteome</keyword>
<keyword evidence="4 6" id="KW-1133">Transmembrane helix</keyword>
<proteinExistence type="predicted"/>
<evidence type="ECO:0008006" key="9">
    <source>
        <dbReference type="Google" id="ProtNLM"/>
    </source>
</evidence>
<sequence length="345" mass="36781">MANGGNIGRRMAVGLGLGIALYSAMVFWRGTDSLAEALADFPLWIVPAACALSFTNYALRFLKWERYRRLLGIEISLRDSWTVYLAGFSMGITPGKMGEVLKSWLLRRTSGTPVHKSAPIVVAERVTDLLGYLLLVAVGGIATSPEYQLIFWATLALCVFGIGLAGSRTFARLVAKTVSRTPYFWRLAGKVEGAFESTRLLLSPREVIGPTLLSMVSWGLECVGFWLIASAVADTEVPFLFCVFAYSISAVGGAVAVLVPGGLGVTEGLLGTLLRRQVQPGLEASMAPAIAIEVARSQAAAAVILARLCTLWFGVVVGLVALAAFRKRYGDVGPSEVEDAASDAA</sequence>
<dbReference type="KEGG" id="pbap:Pla133_23680"/>
<gene>
    <name evidence="7" type="ORF">Pla133_23680</name>
</gene>
<accession>A0A518BJY7</accession>
<feature type="transmembrane region" description="Helical" evidence="6">
    <location>
        <begin position="304"/>
        <end position="325"/>
    </location>
</feature>
<dbReference type="AlphaFoldDB" id="A0A518BJY7"/>
<organism evidence="7 8">
    <name type="scientific">Engelhardtia mirabilis</name>
    <dbReference type="NCBI Taxonomy" id="2528011"/>
    <lineage>
        <taxon>Bacteria</taxon>
        <taxon>Pseudomonadati</taxon>
        <taxon>Planctomycetota</taxon>
        <taxon>Planctomycetia</taxon>
        <taxon>Planctomycetia incertae sedis</taxon>
        <taxon>Engelhardtia</taxon>
    </lineage>
</organism>
<feature type="transmembrane region" description="Helical" evidence="6">
    <location>
        <begin position="238"/>
        <end position="266"/>
    </location>
</feature>